<protein>
    <submittedName>
        <fullName evidence="7">PilJ/NarX-like methyl-accepting chemotaxis transducer</fullName>
    </submittedName>
</protein>
<evidence type="ECO:0000313" key="7">
    <source>
        <dbReference type="EMBL" id="PWK29469.1"/>
    </source>
</evidence>
<reference evidence="7 8" key="1">
    <citation type="submission" date="2018-05" db="EMBL/GenBank/DDBJ databases">
        <title>Genomic Encyclopedia of Archaeal and Bacterial Type Strains, Phase II (KMG-II): from individual species to whole genera.</title>
        <authorList>
            <person name="Goeker M."/>
        </authorList>
    </citation>
    <scope>NUCLEOTIDE SEQUENCE [LARGE SCALE GENOMIC DNA]</scope>
    <source>
        <strain evidence="7 8">DSM 22214</strain>
    </source>
</reference>
<dbReference type="InterPro" id="IPR029095">
    <property type="entry name" value="NarX-like_N"/>
</dbReference>
<evidence type="ECO:0000259" key="6">
    <source>
        <dbReference type="Pfam" id="PF13675"/>
    </source>
</evidence>
<feature type="domain" description="NarX-like N-terminal" evidence="6">
    <location>
        <begin position="34"/>
        <end position="111"/>
    </location>
</feature>
<proteinExistence type="predicted"/>
<dbReference type="Pfam" id="PF13675">
    <property type="entry name" value="PilJ"/>
    <property type="match status" value="2"/>
</dbReference>
<name>A0A316F1F0_9BACT</name>
<keyword evidence="8" id="KW-1185">Reference proteome</keyword>
<feature type="domain" description="NarX-like N-terminal" evidence="6">
    <location>
        <begin position="161"/>
        <end position="238"/>
    </location>
</feature>
<comment type="caution">
    <text evidence="7">The sequence shown here is derived from an EMBL/GenBank/DDBJ whole genome shotgun (WGS) entry which is preliminary data.</text>
</comment>
<evidence type="ECO:0000256" key="1">
    <source>
        <dbReference type="ARBA" id="ARBA00004141"/>
    </source>
</evidence>
<feature type="chain" id="PRO_5016341446" evidence="5">
    <location>
        <begin position="22"/>
        <end position="280"/>
    </location>
</feature>
<keyword evidence="4" id="KW-0472">Membrane</keyword>
<evidence type="ECO:0000313" key="8">
    <source>
        <dbReference type="Proteomes" id="UP000245489"/>
    </source>
</evidence>
<accession>A0A316F1F0</accession>
<evidence type="ECO:0000256" key="2">
    <source>
        <dbReference type="ARBA" id="ARBA00022692"/>
    </source>
</evidence>
<evidence type="ECO:0000256" key="3">
    <source>
        <dbReference type="ARBA" id="ARBA00022989"/>
    </source>
</evidence>
<keyword evidence="2" id="KW-0812">Transmembrane</keyword>
<keyword evidence="3" id="KW-1133">Transmembrane helix</keyword>
<feature type="signal peptide" evidence="5">
    <location>
        <begin position="1"/>
        <end position="21"/>
    </location>
</feature>
<dbReference type="AlphaFoldDB" id="A0A316F1F0"/>
<dbReference type="EMBL" id="QGGO01000001">
    <property type="protein sequence ID" value="PWK29469.1"/>
    <property type="molecule type" value="Genomic_DNA"/>
</dbReference>
<gene>
    <name evidence="7" type="ORF">LV89_00309</name>
</gene>
<dbReference type="OrthoDB" id="952521at2"/>
<dbReference type="RefSeq" id="WP_109741090.1">
    <property type="nucleotide sequence ID" value="NZ_QGGO01000001.1"/>
</dbReference>
<comment type="subcellular location">
    <subcellularLocation>
        <location evidence="1">Membrane</location>
        <topology evidence="1">Multi-pass membrane protein</topology>
    </subcellularLocation>
</comment>
<sequence length="280" mass="31437">MKTTFLVAATIWVFTLVKINAQTTTSPTSTITVGASVNISGKQRMLTQRMAKAYMYIGMNINTEVANRERNNSIILFEENLKSLMTFTPTDKINLLLLKEETLWKEYKKLITSEVTKDNAKQILETNTTILNACDDVVKAYVEYAGSLKKEVEGVSSAIIADNINTSGRQRMLSQRITFYYAAYVWGVAESATALRLKNLAEFLQQNFSQLITSEVNNTEIDDAIAGVVGDWREIEEKCVKDNCYTFENKGVEVGKMYAFSGTVLSKMDKITALYAKLLE</sequence>
<dbReference type="Proteomes" id="UP000245489">
    <property type="component" value="Unassembled WGS sequence"/>
</dbReference>
<organism evidence="7 8">
    <name type="scientific">Arcicella aurantiaca</name>
    <dbReference type="NCBI Taxonomy" id="591202"/>
    <lineage>
        <taxon>Bacteria</taxon>
        <taxon>Pseudomonadati</taxon>
        <taxon>Bacteroidota</taxon>
        <taxon>Cytophagia</taxon>
        <taxon>Cytophagales</taxon>
        <taxon>Flectobacillaceae</taxon>
        <taxon>Arcicella</taxon>
    </lineage>
</organism>
<evidence type="ECO:0000256" key="5">
    <source>
        <dbReference type="SAM" id="SignalP"/>
    </source>
</evidence>
<evidence type="ECO:0000256" key="4">
    <source>
        <dbReference type="ARBA" id="ARBA00023136"/>
    </source>
</evidence>
<keyword evidence="5" id="KW-0732">Signal</keyword>
<dbReference type="GO" id="GO:0016020">
    <property type="term" value="C:membrane"/>
    <property type="evidence" value="ECO:0007669"/>
    <property type="project" value="UniProtKB-SubCell"/>
</dbReference>